<protein>
    <submittedName>
        <fullName evidence="19">TonB-dependent siderophore receptor</fullName>
    </submittedName>
</protein>
<evidence type="ECO:0000256" key="13">
    <source>
        <dbReference type="ARBA" id="ARBA00023237"/>
    </source>
</evidence>
<evidence type="ECO:0000256" key="12">
    <source>
        <dbReference type="ARBA" id="ARBA00023170"/>
    </source>
</evidence>
<keyword evidence="20" id="KW-1185">Reference proteome</keyword>
<evidence type="ECO:0000256" key="8">
    <source>
        <dbReference type="ARBA" id="ARBA00023004"/>
    </source>
</evidence>
<dbReference type="PROSITE" id="PS01156">
    <property type="entry name" value="TONB_DEPENDENT_REC_2"/>
    <property type="match status" value="1"/>
</dbReference>
<dbReference type="InterPro" id="IPR012910">
    <property type="entry name" value="Plug_dom"/>
</dbReference>
<keyword evidence="3 14" id="KW-0813">Transport</keyword>
<feature type="signal peptide" evidence="17">
    <location>
        <begin position="1"/>
        <end position="28"/>
    </location>
</feature>
<evidence type="ECO:0000256" key="9">
    <source>
        <dbReference type="ARBA" id="ARBA00023065"/>
    </source>
</evidence>
<dbReference type="CDD" id="cd01347">
    <property type="entry name" value="ligand_gated_channel"/>
    <property type="match status" value="1"/>
</dbReference>
<evidence type="ECO:0000256" key="15">
    <source>
        <dbReference type="PROSITE-ProRule" id="PRU10144"/>
    </source>
</evidence>
<dbReference type="InterPro" id="IPR010917">
    <property type="entry name" value="TonB_rcpt_CS"/>
</dbReference>
<dbReference type="PANTHER" id="PTHR32552">
    <property type="entry name" value="FERRICHROME IRON RECEPTOR-RELATED"/>
    <property type="match status" value="1"/>
</dbReference>
<evidence type="ECO:0000256" key="10">
    <source>
        <dbReference type="ARBA" id="ARBA00023077"/>
    </source>
</evidence>
<dbReference type="PANTHER" id="PTHR32552:SF74">
    <property type="entry name" value="HYDROXAMATE SIDEROPHORE RECEPTOR FHUE"/>
    <property type="match status" value="1"/>
</dbReference>
<keyword evidence="8" id="KW-0408">Iron</keyword>
<keyword evidence="9" id="KW-0406">Ion transport</keyword>
<comment type="caution">
    <text evidence="19">The sequence shown here is derived from an EMBL/GenBank/DDBJ whole genome shotgun (WGS) entry which is preliminary data.</text>
</comment>
<dbReference type="Gene3D" id="3.55.50.30">
    <property type="match status" value="1"/>
</dbReference>
<evidence type="ECO:0000256" key="4">
    <source>
        <dbReference type="ARBA" id="ARBA00022452"/>
    </source>
</evidence>
<dbReference type="Pfam" id="PF07715">
    <property type="entry name" value="Plug"/>
    <property type="match status" value="1"/>
</dbReference>
<dbReference type="InterPro" id="IPR036942">
    <property type="entry name" value="Beta-barrel_TonB_sf"/>
</dbReference>
<keyword evidence="7 17" id="KW-0732">Signal</keyword>
<feature type="chain" id="PRO_5045966819" evidence="17">
    <location>
        <begin position="29"/>
        <end position="862"/>
    </location>
</feature>
<evidence type="ECO:0000256" key="11">
    <source>
        <dbReference type="ARBA" id="ARBA00023136"/>
    </source>
</evidence>
<evidence type="ECO:0000256" key="6">
    <source>
        <dbReference type="ARBA" id="ARBA00022692"/>
    </source>
</evidence>
<evidence type="ECO:0000256" key="1">
    <source>
        <dbReference type="ARBA" id="ARBA00004571"/>
    </source>
</evidence>
<comment type="similarity">
    <text evidence="2 14 16">Belongs to the TonB-dependent receptor family.</text>
</comment>
<dbReference type="EMBL" id="JBHSDU010000003">
    <property type="protein sequence ID" value="MFC4311160.1"/>
    <property type="molecule type" value="Genomic_DNA"/>
</dbReference>
<feature type="domain" description="Secretin/TonB short N-terminal" evidence="18">
    <location>
        <begin position="66"/>
        <end position="117"/>
    </location>
</feature>
<accession>A0ABV8SWM9</accession>
<evidence type="ECO:0000256" key="17">
    <source>
        <dbReference type="SAM" id="SignalP"/>
    </source>
</evidence>
<dbReference type="InterPro" id="IPR010105">
    <property type="entry name" value="TonB_sidphr_rcpt"/>
</dbReference>
<dbReference type="RefSeq" id="WP_380599253.1">
    <property type="nucleotide sequence ID" value="NZ_JBHSDU010000003.1"/>
</dbReference>
<evidence type="ECO:0000256" key="2">
    <source>
        <dbReference type="ARBA" id="ARBA00009810"/>
    </source>
</evidence>
<dbReference type="PROSITE" id="PS52016">
    <property type="entry name" value="TONB_DEPENDENT_REC_3"/>
    <property type="match status" value="1"/>
</dbReference>
<dbReference type="Gene3D" id="2.170.130.10">
    <property type="entry name" value="TonB-dependent receptor, plug domain"/>
    <property type="match status" value="1"/>
</dbReference>
<keyword evidence="4 14" id="KW-1134">Transmembrane beta strand</keyword>
<keyword evidence="13 14" id="KW-0998">Cell outer membrane</keyword>
<dbReference type="InterPro" id="IPR037066">
    <property type="entry name" value="Plug_dom_sf"/>
</dbReference>
<evidence type="ECO:0000256" key="16">
    <source>
        <dbReference type="RuleBase" id="RU003357"/>
    </source>
</evidence>
<reference evidence="20" key="1">
    <citation type="journal article" date="2019" name="Int. J. Syst. Evol. Microbiol.">
        <title>The Global Catalogue of Microorganisms (GCM) 10K type strain sequencing project: providing services to taxonomists for standard genome sequencing and annotation.</title>
        <authorList>
            <consortium name="The Broad Institute Genomics Platform"/>
            <consortium name="The Broad Institute Genome Sequencing Center for Infectious Disease"/>
            <person name="Wu L."/>
            <person name="Ma J."/>
        </authorList>
    </citation>
    <scope>NUCLEOTIDE SEQUENCE [LARGE SCALE GENOMIC DNA]</scope>
    <source>
        <strain evidence="20">CGMCC 1.10759</strain>
    </source>
</reference>
<evidence type="ECO:0000313" key="20">
    <source>
        <dbReference type="Proteomes" id="UP001595904"/>
    </source>
</evidence>
<evidence type="ECO:0000313" key="19">
    <source>
        <dbReference type="EMBL" id="MFC4311160.1"/>
    </source>
</evidence>
<keyword evidence="6 14" id="KW-0812">Transmembrane</keyword>
<keyword evidence="10 16" id="KW-0798">TonB box</keyword>
<name>A0ABV8SWM9_9GAMM</name>
<evidence type="ECO:0000256" key="5">
    <source>
        <dbReference type="ARBA" id="ARBA00022496"/>
    </source>
</evidence>
<gene>
    <name evidence="19" type="ORF">ACFPN2_18830</name>
</gene>
<evidence type="ECO:0000256" key="14">
    <source>
        <dbReference type="PROSITE-ProRule" id="PRU01360"/>
    </source>
</evidence>
<evidence type="ECO:0000256" key="3">
    <source>
        <dbReference type="ARBA" id="ARBA00022448"/>
    </source>
</evidence>
<evidence type="ECO:0000256" key="7">
    <source>
        <dbReference type="ARBA" id="ARBA00022729"/>
    </source>
</evidence>
<sequence length="862" mass="96008">MTTRIRVMNWQLLGAIALSLSSLCVAHAQSSPASGATVADAKLHAFDIPTLPLAQAAIRFSEQAGVQLLFDADLAKGVSASEVKGRLTVQDALLRLLGRTGLRWRYLNSTTITIEPAPSDARVIGPVRVEGVTNATNGINGSTDVTATEGTKSYTSGALSIASKTPQSIKDTPQSVSVITQQRLQDQNLTDLNTVLDQSTGITLIKSDSLSNDFYSRGFQVTKIQIDGGAPLSTEYGYVPLLDMAMYDHAEILRGADGMFNGYGDPGGVVNLTRKRPLDRDQVTLDMHVGSWNDYRVVVDATAPLGFEGRLRGRAVISYEDKDYFYDVASDNHTLAYGIVEADVTPTTQVSAGFSFTRQDAVPFVYGLMRYSDGRDLHLPRSTALTPEWSYWNFETKQIFAQVEQSLGERWTMKLNVTRQDQESHQKYSYVYGPVDPVSLQGPYVFDAISDFSNVQSLADVTVSGEFELFGHTQSLVFGANYQQVDGGDYKFHNSTYPGETVNVFEYDPSGYPMPGDPGVQYGYPDDGQEQSGAYLNARLTFWQPLHVLLGMRYSRYEYGQVMESFYNGSVSRQRETHSRSDFTWPPTYSMVYDLGENLSAYGSYTDIYSPQSRFRDRNDQPIEPITGANLELGLKYQSPDRRLNAALAYYRIEQKNFAERDPSVPPSSDPDSRIVCCYLNTSDRVNFSQGVDLELTGELLPGLQTSFAYTFNQNEIRGLDAYADQGKPLVSRSPEHLLKLWASYRFQQGAPWLRALTLSGGVNAQTSNYNSGSVCIAYIYDTDPLGRPRSTCTRYADYEFTIGAYAILSGHLAYEINPRWRAGLNIENLLDRRYYQTVGRSDYGNWYGEPRSFTLSLRGQF</sequence>
<dbReference type="InterPro" id="IPR039426">
    <property type="entry name" value="TonB-dep_rcpt-like"/>
</dbReference>
<dbReference type="Proteomes" id="UP001595904">
    <property type="component" value="Unassembled WGS sequence"/>
</dbReference>
<keyword evidence="11 14" id="KW-0472">Membrane</keyword>
<dbReference type="SMART" id="SM00965">
    <property type="entry name" value="STN"/>
    <property type="match status" value="1"/>
</dbReference>
<comment type="subcellular location">
    <subcellularLocation>
        <location evidence="1 14">Cell outer membrane</location>
        <topology evidence="1 14">Multi-pass membrane protein</topology>
    </subcellularLocation>
</comment>
<dbReference type="Gene3D" id="2.40.170.20">
    <property type="entry name" value="TonB-dependent receptor, beta-barrel domain"/>
    <property type="match status" value="1"/>
</dbReference>
<dbReference type="NCBIfam" id="TIGR01783">
    <property type="entry name" value="TonB-siderophor"/>
    <property type="match status" value="1"/>
</dbReference>
<keyword evidence="12 19" id="KW-0675">Receptor</keyword>
<dbReference type="SUPFAM" id="SSF56935">
    <property type="entry name" value="Porins"/>
    <property type="match status" value="1"/>
</dbReference>
<organism evidence="19 20">
    <name type="scientific">Steroidobacter flavus</name>
    <dbReference type="NCBI Taxonomy" id="1842136"/>
    <lineage>
        <taxon>Bacteria</taxon>
        <taxon>Pseudomonadati</taxon>
        <taxon>Pseudomonadota</taxon>
        <taxon>Gammaproteobacteria</taxon>
        <taxon>Steroidobacterales</taxon>
        <taxon>Steroidobacteraceae</taxon>
        <taxon>Steroidobacter</taxon>
    </lineage>
</organism>
<dbReference type="Pfam" id="PF00593">
    <property type="entry name" value="TonB_dep_Rec_b-barrel"/>
    <property type="match status" value="1"/>
</dbReference>
<evidence type="ECO:0000259" key="18">
    <source>
        <dbReference type="SMART" id="SM00965"/>
    </source>
</evidence>
<feature type="short sequence motif" description="TonB C-terminal box" evidence="15">
    <location>
        <begin position="845"/>
        <end position="862"/>
    </location>
</feature>
<dbReference type="InterPro" id="IPR000531">
    <property type="entry name" value="Beta-barrel_TonB"/>
</dbReference>
<keyword evidence="5" id="KW-0410">Iron transport</keyword>
<dbReference type="InterPro" id="IPR011662">
    <property type="entry name" value="Secretin/TonB_short_N"/>
</dbReference>
<proteinExistence type="inferred from homology"/>